<protein>
    <recommendedName>
        <fullName evidence="3">DUF1152 domain-containing protein</fullName>
    </recommendedName>
</protein>
<dbReference type="HOGENOM" id="CLU_069296_0_0_2"/>
<evidence type="ECO:0000313" key="2">
    <source>
        <dbReference type="Proteomes" id="UP000008138"/>
    </source>
</evidence>
<name>F2L2X9_THEU7</name>
<keyword evidence="2" id="KW-1185">Reference proteome</keyword>
<dbReference type="KEGG" id="tuz:TUZN_0421"/>
<dbReference type="STRING" id="999630.TUZN_0421"/>
<dbReference type="GeneID" id="10359966"/>
<gene>
    <name evidence="1" type="ordered locus">TUZN_0421</name>
</gene>
<organism evidence="1 2">
    <name type="scientific">Thermoproteus uzoniensis (strain 768-20)</name>
    <dbReference type="NCBI Taxonomy" id="999630"/>
    <lineage>
        <taxon>Archaea</taxon>
        <taxon>Thermoproteota</taxon>
        <taxon>Thermoprotei</taxon>
        <taxon>Thermoproteales</taxon>
        <taxon>Thermoproteaceae</taxon>
        <taxon>Thermoproteus</taxon>
    </lineage>
</organism>
<dbReference type="OrthoDB" id="275458at2157"/>
<dbReference type="InterPro" id="IPR010581">
    <property type="entry name" value="DUF1152"/>
</dbReference>
<dbReference type="RefSeq" id="WP_013679253.1">
    <property type="nucleotide sequence ID" value="NC_015315.1"/>
</dbReference>
<evidence type="ECO:0000313" key="1">
    <source>
        <dbReference type="EMBL" id="AEA11917.1"/>
    </source>
</evidence>
<proteinExistence type="predicted"/>
<dbReference type="EMBL" id="CP002590">
    <property type="protein sequence ID" value="AEA11917.1"/>
    <property type="molecule type" value="Genomic_DNA"/>
</dbReference>
<evidence type="ECO:0008006" key="3">
    <source>
        <dbReference type="Google" id="ProtNLM"/>
    </source>
</evidence>
<dbReference type="Pfam" id="PF06626">
    <property type="entry name" value="DUF1152"/>
    <property type="match status" value="1"/>
</dbReference>
<reference evidence="1 2" key="1">
    <citation type="journal article" date="2011" name="J. Bacteriol.">
        <title>Complete genome sequence of the thermoacidophilic crenarchaeon Thermoproteus uzoniensis 768-20.</title>
        <authorList>
            <person name="Mardanov A.V."/>
            <person name="Gumerov V.M."/>
            <person name="Beletsky A.V."/>
            <person name="Prokofeva M.I."/>
            <person name="Bonch-Osmolovskaya E.A."/>
            <person name="Ravin N.V."/>
            <person name="Skryabin K.G."/>
        </authorList>
    </citation>
    <scope>NUCLEOTIDE SEQUENCE [LARGE SCALE GENOMIC DNA]</scope>
    <source>
        <strain evidence="1 2">768-20</strain>
    </source>
</reference>
<reference key="2">
    <citation type="submission" date="2011-03" db="EMBL/GenBank/DDBJ databases">
        <title>Complete genome sequence of the thermoacidophilic crenarchaeon Thermoproteus uzoniensis 768-20.</title>
        <authorList>
            <person name="Mardanov A.V."/>
            <person name="Gumerov V.M."/>
            <person name="Beletsky A.V."/>
            <person name="Prokofeva M.I."/>
            <person name="Bonch-Osmolovskaya E.A."/>
            <person name="Ravin N.V."/>
            <person name="Skryabin K.G."/>
        </authorList>
    </citation>
    <scope>NUCLEOTIDE SEQUENCE</scope>
    <source>
        <strain>768-20</strain>
    </source>
</reference>
<dbReference type="AlphaFoldDB" id="F2L2X9"/>
<sequence>MRLVLAIGGGGDIVSAAVLAVKLGAEAGLLPWERYVVDPEPGPLLRKDFLGAEGDNPLFLIGPDARAVRRGRIITPQGACVSSVLGRRVYAISPDAPPSLVAEALTSRFDKIIGVDVGGDVLACGCEPELHSPLADSYSLAVLKRAEDLGVDVEVAVVGLGADGELGRDYLVSRVSTILANGGFLGYYALDPSDSGILAELASKCVTEASRNILRALRGEFGEVAIRGGSRSAYIDVFTPIFLRFKPSAVISINEIAALIYKHDWDILKAALELRKMGYTTEYDFEKYVAEGLPPSEALARAKAERSCTCNSPGARYEGR</sequence>
<accession>F2L2X9</accession>
<dbReference type="Proteomes" id="UP000008138">
    <property type="component" value="Chromosome"/>
</dbReference>
<dbReference type="eggNOG" id="arCOG04164">
    <property type="taxonomic scope" value="Archaea"/>
</dbReference>